<dbReference type="Gene3D" id="3.40.710.10">
    <property type="entry name" value="DD-peptidase/beta-lactamase superfamily"/>
    <property type="match status" value="1"/>
</dbReference>
<keyword evidence="2" id="KW-0378">Hydrolase</keyword>
<name>A0A081C390_VECG1</name>
<dbReference type="PANTHER" id="PTHR43283:SF3">
    <property type="entry name" value="BETA-LACTAMASE FAMILY PROTEIN (AFU_ORTHOLOGUE AFUA_5G07500)"/>
    <property type="match status" value="1"/>
</dbReference>
<dbReference type="Pfam" id="PF00144">
    <property type="entry name" value="Beta-lactamase"/>
    <property type="match status" value="1"/>
</dbReference>
<proteinExistence type="predicted"/>
<dbReference type="STRING" id="1499967.U27_06021"/>
<dbReference type="Proteomes" id="UP000030661">
    <property type="component" value="Unassembled WGS sequence"/>
</dbReference>
<dbReference type="SUPFAM" id="SSF56601">
    <property type="entry name" value="beta-lactamase/transpeptidase-like"/>
    <property type="match status" value="1"/>
</dbReference>
<evidence type="ECO:0000313" key="3">
    <source>
        <dbReference type="Proteomes" id="UP000030661"/>
    </source>
</evidence>
<dbReference type="PANTHER" id="PTHR43283">
    <property type="entry name" value="BETA-LACTAMASE-RELATED"/>
    <property type="match status" value="1"/>
</dbReference>
<evidence type="ECO:0000313" key="2">
    <source>
        <dbReference type="EMBL" id="GAK59045.1"/>
    </source>
</evidence>
<dbReference type="InterPro" id="IPR001466">
    <property type="entry name" value="Beta-lactam-related"/>
</dbReference>
<dbReference type="HOGENOM" id="CLU_020027_11_2_0"/>
<organism evidence="2">
    <name type="scientific">Vecturithrix granuli</name>
    <dbReference type="NCBI Taxonomy" id="1499967"/>
    <lineage>
        <taxon>Bacteria</taxon>
        <taxon>Candidatus Moduliflexota</taxon>
        <taxon>Candidatus Vecturitrichia</taxon>
        <taxon>Candidatus Vecturitrichales</taxon>
        <taxon>Candidatus Vecturitrichaceae</taxon>
        <taxon>Candidatus Vecturithrix</taxon>
    </lineage>
</organism>
<dbReference type="InterPro" id="IPR012338">
    <property type="entry name" value="Beta-lactam/transpept-like"/>
</dbReference>
<dbReference type="eggNOG" id="COG1680">
    <property type="taxonomic scope" value="Bacteria"/>
</dbReference>
<dbReference type="EMBL" id="DF820469">
    <property type="protein sequence ID" value="GAK59045.1"/>
    <property type="molecule type" value="Genomic_DNA"/>
</dbReference>
<protein>
    <submittedName>
        <fullName evidence="2">Putative hydrolase</fullName>
    </submittedName>
</protein>
<dbReference type="InterPro" id="IPR050789">
    <property type="entry name" value="Diverse_Enzym_Activities"/>
</dbReference>
<reference evidence="2" key="1">
    <citation type="journal article" date="2015" name="PeerJ">
        <title>First genomic representation of candidate bacterial phylum KSB3 points to enhanced environmental sensing as a trigger of wastewater bulking.</title>
        <authorList>
            <person name="Sekiguchi Y."/>
            <person name="Ohashi A."/>
            <person name="Parks D.H."/>
            <person name="Yamauchi T."/>
            <person name="Tyson G.W."/>
            <person name="Hugenholtz P."/>
        </authorList>
    </citation>
    <scope>NUCLEOTIDE SEQUENCE [LARGE SCALE GENOMIC DNA]</scope>
</reference>
<accession>A0A081C390</accession>
<gene>
    <name evidence="2" type="ORF">U27_06021</name>
</gene>
<sequence>MLKQQVVPENVGLSTERLQRIRPVMQACVDQQQCAGVLTLIARRGQIVHLDCVGMMEIEANKAMQPNAIFRIYSMSKPITSVAALMLYEEGRFRLHDPVSKFLPPFKNTKVLVKATESGRLMLEDQEREMTMFDLLTHTSGLSYGFDPLCPIDKLYRKMYKELNILDHEDRLIHPYGVSLTDIMPELAKIPLRYQPGTRWHYGLSTDLLGYVVQVIADMPFDEFLQQRIFTPLNMQDTGFYVPAEKVDRFAAMYGPAEQGGLRPIDAPATSPYLQTQSFRSGGGGLVATAHDYLQFAQMLFNQGEFNGVRLLSRKTVEFMTMNHLSENVLQPEFEAKYPGYGFGLGVRMVSNVAQAGHVGSEGMFNWGGAAGTDFWVDPKEELIAIIMPQQLWDPSLKISLDFRVLTYQAIID</sequence>
<dbReference type="GO" id="GO:0016787">
    <property type="term" value="F:hydrolase activity"/>
    <property type="evidence" value="ECO:0007669"/>
    <property type="project" value="UniProtKB-KW"/>
</dbReference>
<feature type="domain" description="Beta-lactamase-related" evidence="1">
    <location>
        <begin position="24"/>
        <end position="391"/>
    </location>
</feature>
<evidence type="ECO:0000259" key="1">
    <source>
        <dbReference type="Pfam" id="PF00144"/>
    </source>
</evidence>
<keyword evidence="3" id="KW-1185">Reference proteome</keyword>
<dbReference type="AlphaFoldDB" id="A0A081C390"/>